<feature type="transmembrane region" description="Helical" evidence="1">
    <location>
        <begin position="106"/>
        <end position="131"/>
    </location>
</feature>
<keyword evidence="3" id="KW-1185">Reference proteome</keyword>
<proteinExistence type="predicted"/>
<keyword evidence="1" id="KW-0472">Membrane</keyword>
<dbReference type="Proteomes" id="UP000240493">
    <property type="component" value="Unassembled WGS sequence"/>
</dbReference>
<sequence>MTCDPPQSAGLWRALSQAHRPLRCAVAGAFVIIAETSRSQDPSISASGSFSLRLLNRARLCICNRQRQVLSARPSQEQKQTLKASRHLEACVSAGRFGFALPRRPVFVFLLFSDLPPSLVACCILFFFLPLRGVTQFRHLFFSQGESRHAAFFFFFPARLSVIAPLCLALLDHVCLCLSCLCRRRRQRERVTTLPMMLSLKQLLRPKSLPTVQPPPPASYKPSFSSYFAFRVRLPSWQRLGCYLVCFVAAS</sequence>
<evidence type="ECO:0000256" key="1">
    <source>
        <dbReference type="SAM" id="Phobius"/>
    </source>
</evidence>
<name>A0A2T3ZNQ9_TRIA4</name>
<accession>A0A2T3ZNQ9</accession>
<evidence type="ECO:0000313" key="3">
    <source>
        <dbReference type="Proteomes" id="UP000240493"/>
    </source>
</evidence>
<keyword evidence="1" id="KW-1133">Transmembrane helix</keyword>
<reference evidence="2 3" key="1">
    <citation type="submission" date="2016-07" db="EMBL/GenBank/DDBJ databases">
        <title>Multiple horizontal gene transfer events from other fungi enriched the ability of initially mycotrophic Trichoderma (Ascomycota) to feed on dead plant biomass.</title>
        <authorList>
            <consortium name="DOE Joint Genome Institute"/>
            <person name="Aerts A."/>
            <person name="Atanasova L."/>
            <person name="Chenthamara K."/>
            <person name="Zhang J."/>
            <person name="Grujic M."/>
            <person name="Henrissat B."/>
            <person name="Kuo A."/>
            <person name="Salamov A."/>
            <person name="Lipzen A."/>
            <person name="Labutti K."/>
            <person name="Barry K."/>
            <person name="Miao Y."/>
            <person name="Rahimi M.J."/>
            <person name="Shen Q."/>
            <person name="Grigoriev I.V."/>
            <person name="Kubicek C.P."/>
            <person name="Druzhinina I.S."/>
        </authorList>
    </citation>
    <scope>NUCLEOTIDE SEQUENCE [LARGE SCALE GENOMIC DNA]</scope>
    <source>
        <strain evidence="2 3">CBS 433.97</strain>
    </source>
</reference>
<gene>
    <name evidence="2" type="ORF">M441DRAFT_217182</name>
</gene>
<feature type="transmembrane region" description="Helical" evidence="1">
    <location>
        <begin position="151"/>
        <end position="181"/>
    </location>
</feature>
<evidence type="ECO:0008006" key="4">
    <source>
        <dbReference type="Google" id="ProtNLM"/>
    </source>
</evidence>
<protein>
    <recommendedName>
        <fullName evidence="4">Transmembrane protein</fullName>
    </recommendedName>
</protein>
<dbReference type="AlphaFoldDB" id="A0A2T3ZNQ9"/>
<keyword evidence="1" id="KW-0812">Transmembrane</keyword>
<organism evidence="2 3">
    <name type="scientific">Trichoderma asperellum (strain ATCC 204424 / CBS 433.97 / NBRC 101777)</name>
    <dbReference type="NCBI Taxonomy" id="1042311"/>
    <lineage>
        <taxon>Eukaryota</taxon>
        <taxon>Fungi</taxon>
        <taxon>Dikarya</taxon>
        <taxon>Ascomycota</taxon>
        <taxon>Pezizomycotina</taxon>
        <taxon>Sordariomycetes</taxon>
        <taxon>Hypocreomycetidae</taxon>
        <taxon>Hypocreales</taxon>
        <taxon>Hypocreaceae</taxon>
        <taxon>Trichoderma</taxon>
    </lineage>
</organism>
<dbReference type="EMBL" id="KZ679256">
    <property type="protein sequence ID" value="PTB46453.1"/>
    <property type="molecule type" value="Genomic_DNA"/>
</dbReference>
<evidence type="ECO:0000313" key="2">
    <source>
        <dbReference type="EMBL" id="PTB46453.1"/>
    </source>
</evidence>